<reference evidence="5 6" key="1">
    <citation type="submission" date="2021-06" db="EMBL/GenBank/DDBJ databases">
        <authorList>
            <person name="Kallberg Y."/>
            <person name="Tangrot J."/>
            <person name="Rosling A."/>
        </authorList>
    </citation>
    <scope>NUCLEOTIDE SEQUENCE [LARGE SCALE GENOMIC DNA]</scope>
    <source>
        <strain evidence="5 6">120-4 pot B 10/14</strain>
    </source>
</reference>
<feature type="domain" description="RWD" evidence="4">
    <location>
        <begin position="11"/>
        <end position="133"/>
    </location>
</feature>
<dbReference type="SMART" id="SM00369">
    <property type="entry name" value="LRR_TYP"/>
    <property type="match status" value="4"/>
</dbReference>
<dbReference type="InterPro" id="IPR032675">
    <property type="entry name" value="LRR_dom_sf"/>
</dbReference>
<dbReference type="InterPro" id="IPR059181">
    <property type="entry name" value="RWDD2A-B_C"/>
</dbReference>
<sequence>MTENNKQLQYEELSLLISMFNDNEFKWVGDPDQLEHWKSALDKFLLTHDVSGLEVSPFRFQILLDMGETWFNVFLPCQYPEARPECYFSSDTATKQIWTEINQEIEKKLNERCDGECCIFDIYQHIKSFLQQPAITETSTSALSQFNEKSDYSFKICRILIWTHHLLSLEKRKCVCRWANELGIWGFSKPGYPGIIIVEGLYDNVQDYISRLKSLKWQAITIRSEESEVIYNSPPHEPHHGEFVKIRLGRINPGVSEFESMSEISSKKHLNDVKEMGGQLTKEQARLPFGYVPKSIHHQRQCISGLNPSTLRSNIHSSPDNPETLFNDIGDFNNNNTPMSSRPISITPTGETASILTETTDTISPEVIMDVDKPEDDNSCCQGTIPDEGNLCPVVFSELQNFKNIGLCRRGLVKLNFKCDIFLFYRCCNELTEIPAEIGYMKNLTTLDVSKNRLEFIPDTIGFLYKLQELKLSNNQLTLIPSSVGSLKKLGTLLLDDNKIIELPPEIGQIKTLVHLDVRDNPLTVLPAELGRLQQLRKLRTDGCPLKTEFVHQLTHSPPTLMELAARTIVRLQVPILEDTTDHIKDYLASAKKCSFCGGPYFESYTKRGKIIDKNEQHIPLEYRLCYPHWNTEQERVSLLFCALPDTAPSPEPYKHRRNTDKSCDGNSVVSVSSSTHEKVQRPSVRRSMTIPLSSLTRSPSLPSLPRSASPRPTDDRLQDEVDIKKSNSSRGRNGGVPILWRSKKNNASSAILGKSLRNQSRLSSRWRT</sequence>
<dbReference type="CDD" id="cd24163">
    <property type="entry name" value="RWDD2_C"/>
    <property type="match status" value="1"/>
</dbReference>
<keyword evidence="6" id="KW-1185">Reference proteome</keyword>
<dbReference type="Pfam" id="PF23598">
    <property type="entry name" value="LRR_14"/>
    <property type="match status" value="1"/>
</dbReference>
<keyword evidence="1" id="KW-0433">Leucine-rich repeat</keyword>
<gene>
    <name evidence="5" type="ORF">GMARGA_LOCUS12641</name>
</gene>
<dbReference type="Pfam" id="PF05773">
    <property type="entry name" value="RWD"/>
    <property type="match status" value="1"/>
</dbReference>
<dbReference type="PROSITE" id="PS50908">
    <property type="entry name" value="RWD"/>
    <property type="match status" value="1"/>
</dbReference>
<feature type="compositionally biased region" description="Polar residues" evidence="3">
    <location>
        <begin position="665"/>
        <end position="675"/>
    </location>
</feature>
<dbReference type="PROSITE" id="PS51450">
    <property type="entry name" value="LRR"/>
    <property type="match status" value="2"/>
</dbReference>
<accession>A0ABN7UZQ6</accession>
<dbReference type="PANTHER" id="PTHR48051">
    <property type="match status" value="1"/>
</dbReference>
<dbReference type="InterPro" id="IPR010541">
    <property type="entry name" value="Prp3_C"/>
</dbReference>
<organism evidence="5 6">
    <name type="scientific">Gigaspora margarita</name>
    <dbReference type="NCBI Taxonomy" id="4874"/>
    <lineage>
        <taxon>Eukaryota</taxon>
        <taxon>Fungi</taxon>
        <taxon>Fungi incertae sedis</taxon>
        <taxon>Mucoromycota</taxon>
        <taxon>Glomeromycotina</taxon>
        <taxon>Glomeromycetes</taxon>
        <taxon>Diversisporales</taxon>
        <taxon>Gigasporaceae</taxon>
        <taxon>Gigaspora</taxon>
    </lineage>
</organism>
<protein>
    <submittedName>
        <fullName evidence="5">41164_t:CDS:1</fullName>
    </submittedName>
</protein>
<dbReference type="InterPro" id="IPR003591">
    <property type="entry name" value="Leu-rich_rpt_typical-subtyp"/>
</dbReference>
<feature type="compositionally biased region" description="Basic and acidic residues" evidence="3">
    <location>
        <begin position="713"/>
        <end position="726"/>
    </location>
</feature>
<dbReference type="InterPro" id="IPR006575">
    <property type="entry name" value="RWD_dom"/>
</dbReference>
<dbReference type="InterPro" id="IPR055414">
    <property type="entry name" value="LRR_R13L4/SHOC2-like"/>
</dbReference>
<evidence type="ECO:0000256" key="1">
    <source>
        <dbReference type="ARBA" id="ARBA00022614"/>
    </source>
</evidence>
<dbReference type="InterPro" id="IPR001611">
    <property type="entry name" value="Leu-rich_rpt"/>
</dbReference>
<evidence type="ECO:0000259" key="4">
    <source>
        <dbReference type="PROSITE" id="PS50908"/>
    </source>
</evidence>
<dbReference type="InterPro" id="IPR016135">
    <property type="entry name" value="UBQ-conjugating_enzyme/RWD"/>
</dbReference>
<feature type="region of interest" description="Disordered" evidence="3">
    <location>
        <begin position="650"/>
        <end position="753"/>
    </location>
</feature>
<evidence type="ECO:0000313" key="6">
    <source>
        <dbReference type="Proteomes" id="UP000789901"/>
    </source>
</evidence>
<dbReference type="Pfam" id="PF06544">
    <property type="entry name" value="Prp3_C"/>
    <property type="match status" value="1"/>
</dbReference>
<dbReference type="SUPFAM" id="SSF52058">
    <property type="entry name" value="L domain-like"/>
    <property type="match status" value="1"/>
</dbReference>
<comment type="caution">
    <text evidence="5">The sequence shown here is derived from an EMBL/GenBank/DDBJ whole genome shotgun (WGS) entry which is preliminary data.</text>
</comment>
<evidence type="ECO:0000313" key="5">
    <source>
        <dbReference type="EMBL" id="CAG8709315.1"/>
    </source>
</evidence>
<dbReference type="InterPro" id="IPR050216">
    <property type="entry name" value="LRR_domain-containing"/>
</dbReference>
<feature type="compositionally biased region" description="Low complexity" evidence="3">
    <location>
        <begin position="692"/>
        <end position="712"/>
    </location>
</feature>
<name>A0ABN7UZQ6_GIGMA</name>
<dbReference type="Gene3D" id="3.80.10.10">
    <property type="entry name" value="Ribonuclease Inhibitor"/>
    <property type="match status" value="1"/>
</dbReference>
<proteinExistence type="predicted"/>
<dbReference type="Proteomes" id="UP000789901">
    <property type="component" value="Unassembled WGS sequence"/>
</dbReference>
<dbReference type="SUPFAM" id="SSF54495">
    <property type="entry name" value="UBC-like"/>
    <property type="match status" value="1"/>
</dbReference>
<evidence type="ECO:0000256" key="3">
    <source>
        <dbReference type="SAM" id="MobiDB-lite"/>
    </source>
</evidence>
<keyword evidence="2" id="KW-0677">Repeat</keyword>
<dbReference type="Gene3D" id="3.10.110.10">
    <property type="entry name" value="Ubiquitin Conjugating Enzyme"/>
    <property type="match status" value="1"/>
</dbReference>
<evidence type="ECO:0000256" key="2">
    <source>
        <dbReference type="ARBA" id="ARBA00022737"/>
    </source>
</evidence>
<dbReference type="EMBL" id="CAJVQB010007803">
    <property type="protein sequence ID" value="CAG8709315.1"/>
    <property type="molecule type" value="Genomic_DNA"/>
</dbReference>
<dbReference type="PANTHER" id="PTHR48051:SF46">
    <property type="entry name" value="LEUCINE RICH REPEAT-CONTAINING DOMAIN PROTEIN"/>
    <property type="match status" value="1"/>
</dbReference>